<name>A0ABT2MN10_9CYAN</name>
<comment type="caution">
    <text evidence="1">The sequence shown here is derived from an EMBL/GenBank/DDBJ whole genome shotgun (WGS) entry which is preliminary data.</text>
</comment>
<dbReference type="RefSeq" id="WP_368005764.1">
    <property type="nucleotide sequence ID" value="NZ_JAMXFF010000008.1"/>
</dbReference>
<accession>A0ABT2MN10</accession>
<keyword evidence="2" id="KW-1185">Reference proteome</keyword>
<dbReference type="EMBL" id="JAMXFF010000008">
    <property type="protein sequence ID" value="MCT7966113.1"/>
    <property type="molecule type" value="Genomic_DNA"/>
</dbReference>
<protein>
    <submittedName>
        <fullName evidence="1">Uncharacterized protein</fullName>
    </submittedName>
</protein>
<dbReference type="Proteomes" id="UP001525890">
    <property type="component" value="Unassembled WGS sequence"/>
</dbReference>
<evidence type="ECO:0000313" key="1">
    <source>
        <dbReference type="EMBL" id="MCT7966113.1"/>
    </source>
</evidence>
<proteinExistence type="predicted"/>
<reference evidence="1 2" key="1">
    <citation type="journal article" date="2022" name="Front. Microbiol.">
        <title>High genomic differentiation and limited gene flow indicate recent cryptic speciation within the genus Laspinema (cyanobacteria).</title>
        <authorList>
            <person name="Stanojkovic A."/>
            <person name="Skoupy S."/>
            <person name="Skaloud P."/>
            <person name="Dvorak P."/>
        </authorList>
    </citation>
    <scope>NUCLEOTIDE SEQUENCE [LARGE SCALE GENOMIC DNA]</scope>
    <source>
        <strain evidence="1 2">D2a</strain>
    </source>
</reference>
<sequence>MSSITINLGDAFLLDTPPNGQHLYIAIAQTSEISYLFVNVTSYRASSEDACILEPGPGVPSFISRKSVIAYRFAREMNATQLAQLITPDSPIPKGSCSAVVLKQIQQGGLVSRRLPNKYKTALRAFLGIP</sequence>
<evidence type="ECO:0000313" key="2">
    <source>
        <dbReference type="Proteomes" id="UP001525890"/>
    </source>
</evidence>
<gene>
    <name evidence="1" type="ORF">NG799_07185</name>
</gene>
<organism evidence="1 2">
    <name type="scientific">Laspinema palackyanum D2a</name>
    <dbReference type="NCBI Taxonomy" id="2953684"/>
    <lineage>
        <taxon>Bacteria</taxon>
        <taxon>Bacillati</taxon>
        <taxon>Cyanobacteriota</taxon>
        <taxon>Cyanophyceae</taxon>
        <taxon>Oscillatoriophycideae</taxon>
        <taxon>Oscillatoriales</taxon>
        <taxon>Laspinemataceae</taxon>
        <taxon>Laspinema</taxon>
        <taxon>Laspinema palackyanum</taxon>
    </lineage>
</organism>